<sequence>SLVAQWIGLHAPNAGGPGLIPGQGTRATCMLQLRVRMPQLRSPHAATKEPTCR</sequence>
<feature type="non-terminal residue" evidence="1">
    <location>
        <position position="53"/>
    </location>
</feature>
<dbReference type="Proteomes" id="UP000295264">
    <property type="component" value="Unassembled WGS sequence"/>
</dbReference>
<dbReference type="AlphaFoldDB" id="A0A484H3R3"/>
<protein>
    <submittedName>
        <fullName evidence="1">Uncharacterized protein</fullName>
    </submittedName>
</protein>
<evidence type="ECO:0000313" key="2">
    <source>
        <dbReference type="Proteomes" id="UP000295264"/>
    </source>
</evidence>
<organism evidence="1 2">
    <name type="scientific">Sousa chinensis</name>
    <name type="common">Indo-pacific humpbacked dolphin</name>
    <name type="synonym">Steno chinensis</name>
    <dbReference type="NCBI Taxonomy" id="103600"/>
    <lineage>
        <taxon>Eukaryota</taxon>
        <taxon>Metazoa</taxon>
        <taxon>Chordata</taxon>
        <taxon>Craniata</taxon>
        <taxon>Vertebrata</taxon>
        <taxon>Euteleostomi</taxon>
        <taxon>Mammalia</taxon>
        <taxon>Eutheria</taxon>
        <taxon>Laurasiatheria</taxon>
        <taxon>Artiodactyla</taxon>
        <taxon>Whippomorpha</taxon>
        <taxon>Cetacea</taxon>
        <taxon>Odontoceti</taxon>
        <taxon>Delphinidae</taxon>
        <taxon>Sousa</taxon>
    </lineage>
</organism>
<gene>
    <name evidence="1" type="ORF">DBR06_SOUSAS1610130</name>
</gene>
<evidence type="ECO:0000313" key="1">
    <source>
        <dbReference type="EMBL" id="TEA42632.1"/>
    </source>
</evidence>
<comment type="caution">
    <text evidence="1">The sequence shown here is derived from an EMBL/GenBank/DDBJ whole genome shotgun (WGS) entry which is preliminary data.</text>
</comment>
<proteinExistence type="predicted"/>
<reference evidence="1 2" key="1">
    <citation type="journal article" date="2018" name="Genomics">
        <title>Molecular footprints of inshore aquatic adaptation in Indo-Pacific humpback dolphin (Sousa chinensis).</title>
        <authorList>
            <person name="Ming Y."/>
            <person name="Jian J."/>
            <person name="Yu F."/>
            <person name="Yu X."/>
            <person name="Wang J."/>
            <person name="Liu W."/>
        </authorList>
    </citation>
    <scope>NUCLEOTIDE SEQUENCE [LARGE SCALE GENOMIC DNA]</scope>
    <source>
        <strain evidence="1">MY-2018</strain>
        <tissue evidence="1">Skin</tissue>
    </source>
</reference>
<feature type="non-terminal residue" evidence="1">
    <location>
        <position position="1"/>
    </location>
</feature>
<accession>A0A484H3R3</accession>
<name>A0A484H3R3_SOUCH</name>
<dbReference type="EMBL" id="QWLN02000017">
    <property type="protein sequence ID" value="TEA42632.1"/>
    <property type="molecule type" value="Genomic_DNA"/>
</dbReference>
<keyword evidence="2" id="KW-1185">Reference proteome</keyword>